<reference evidence="1" key="2">
    <citation type="submission" date="2022-06" db="UniProtKB">
        <authorList>
            <consortium name="EnsemblMetazoa"/>
        </authorList>
    </citation>
    <scope>IDENTIFICATION</scope>
    <source>
        <strain evidence="1">DF5081</strain>
    </source>
</reference>
<dbReference type="Proteomes" id="UP000005237">
    <property type="component" value="Unassembled WGS sequence"/>
</dbReference>
<organism evidence="1 2">
    <name type="scientific">Caenorhabditis japonica</name>
    <dbReference type="NCBI Taxonomy" id="281687"/>
    <lineage>
        <taxon>Eukaryota</taxon>
        <taxon>Metazoa</taxon>
        <taxon>Ecdysozoa</taxon>
        <taxon>Nematoda</taxon>
        <taxon>Chromadorea</taxon>
        <taxon>Rhabditida</taxon>
        <taxon>Rhabditina</taxon>
        <taxon>Rhabditomorpha</taxon>
        <taxon>Rhabditoidea</taxon>
        <taxon>Rhabditidae</taxon>
        <taxon>Peloderinae</taxon>
        <taxon>Caenorhabditis</taxon>
    </lineage>
</organism>
<proteinExistence type="predicted"/>
<name>A0A8R1IWD0_CAEJA</name>
<protein>
    <submittedName>
        <fullName evidence="1">Uncharacterized protein</fullName>
    </submittedName>
</protein>
<dbReference type="AlphaFoldDB" id="A0A8R1IWD0"/>
<keyword evidence="2" id="KW-1185">Reference proteome</keyword>
<sequence>MLGSCCELVDAKENIPHATPLPHEPTKKKEERLLKTRERRIKMSPETSSIHCRTSTYLNLCGGKFDVQALQGTPATVTRLRRGGRRTQNSENF</sequence>
<evidence type="ECO:0000313" key="1">
    <source>
        <dbReference type="EnsemblMetazoa" id="CJA41232.1"/>
    </source>
</evidence>
<accession>A0A8R1IWD0</accession>
<evidence type="ECO:0000313" key="2">
    <source>
        <dbReference type="Proteomes" id="UP000005237"/>
    </source>
</evidence>
<dbReference type="EnsemblMetazoa" id="CJA41232.1">
    <property type="protein sequence ID" value="CJA41232.1"/>
    <property type="gene ID" value="WBGene00217080"/>
</dbReference>
<reference evidence="2" key="1">
    <citation type="submission" date="2010-08" db="EMBL/GenBank/DDBJ databases">
        <authorList>
            <consortium name="Caenorhabditis japonica Sequencing Consortium"/>
            <person name="Wilson R.K."/>
        </authorList>
    </citation>
    <scope>NUCLEOTIDE SEQUENCE [LARGE SCALE GENOMIC DNA]</scope>
    <source>
        <strain evidence="2">DF5081</strain>
    </source>
</reference>